<feature type="transmembrane region" description="Helical" evidence="6">
    <location>
        <begin position="81"/>
        <end position="97"/>
    </location>
</feature>
<sequence length="405" mass="43093">MSPPLRPALLLRIFVPFALGYFLSYLFRVVNAVIAPELSAELGLGASDLGLLTSAYFLAFAAFQLPLGILLDRYGPRRTEAVLLLFAAAGALIFARAEETAGLIAGRALIGFGVSACLMAAFKAFVQWFPAERLAAVNGLQLAAGGVGALAATTPVEMALGITDWRGIFSALALLTLLAALLIFLLAPERESKHHGLNLGDHIQGIVSIFASRRFWRLTPWTVTSQAAFLAIQGLWTGPWLRDVAGLERAQGALYQAWIAAAMVAGFALIGLGASRLIRRGIATEKVAATGMLLFMLAQLAIIGGWGGVPAWALFGFTGTSGVLAYAALSQHFPAHLAGRANTALNLLVFVGAFGAQWCIGALIGLWPEDARGHYPAAGYHWAFTAVLLSQAIGMAWYYLQRERP</sequence>
<dbReference type="AlphaFoldDB" id="A0A6N4E1B2"/>
<keyword evidence="2" id="KW-1003">Cell membrane</keyword>
<name>A0A6N4E1B2_9GAMM</name>
<comment type="caution">
    <text evidence="8">The sequence shown here is derived from an EMBL/GenBank/DDBJ whole genome shotgun (WGS) entry which is preliminary data.</text>
</comment>
<proteinExistence type="predicted"/>
<dbReference type="Pfam" id="PF07690">
    <property type="entry name" value="MFS_1"/>
    <property type="match status" value="1"/>
</dbReference>
<accession>A0A6N4E1B2</accession>
<dbReference type="InterPro" id="IPR050189">
    <property type="entry name" value="MFS_Efflux_Transporters"/>
</dbReference>
<dbReference type="PANTHER" id="PTHR43124:SF3">
    <property type="entry name" value="CHLORAMPHENICOL EFFLUX PUMP RV0191"/>
    <property type="match status" value="1"/>
</dbReference>
<evidence type="ECO:0000256" key="1">
    <source>
        <dbReference type="ARBA" id="ARBA00004651"/>
    </source>
</evidence>
<dbReference type="PANTHER" id="PTHR43124">
    <property type="entry name" value="PURINE EFFLUX PUMP PBUE"/>
    <property type="match status" value="1"/>
</dbReference>
<dbReference type="InterPro" id="IPR011701">
    <property type="entry name" value="MFS"/>
</dbReference>
<feature type="transmembrane region" description="Helical" evidence="6">
    <location>
        <begin position="345"/>
        <end position="367"/>
    </location>
</feature>
<feature type="transmembrane region" description="Helical" evidence="6">
    <location>
        <begin position="256"/>
        <end position="275"/>
    </location>
</feature>
<dbReference type="GO" id="GO:0022857">
    <property type="term" value="F:transmembrane transporter activity"/>
    <property type="evidence" value="ECO:0007669"/>
    <property type="project" value="InterPro"/>
</dbReference>
<dbReference type="GO" id="GO:0005886">
    <property type="term" value="C:plasma membrane"/>
    <property type="evidence" value="ECO:0007669"/>
    <property type="project" value="UniProtKB-SubCell"/>
</dbReference>
<dbReference type="InterPro" id="IPR020846">
    <property type="entry name" value="MFS_dom"/>
</dbReference>
<dbReference type="SUPFAM" id="SSF103473">
    <property type="entry name" value="MFS general substrate transporter"/>
    <property type="match status" value="1"/>
</dbReference>
<dbReference type="EMBL" id="PQCO01000152">
    <property type="protein sequence ID" value="PUE03702.1"/>
    <property type="molecule type" value="Genomic_DNA"/>
</dbReference>
<feature type="transmembrane region" description="Helical" evidence="6">
    <location>
        <begin position="103"/>
        <end position="122"/>
    </location>
</feature>
<feature type="transmembrane region" description="Helical" evidence="6">
    <location>
        <begin position="134"/>
        <end position="156"/>
    </location>
</feature>
<feature type="transmembrane region" description="Helical" evidence="6">
    <location>
        <begin position="218"/>
        <end position="236"/>
    </location>
</feature>
<comment type="subcellular location">
    <subcellularLocation>
        <location evidence="1">Cell membrane</location>
        <topology evidence="1">Multi-pass membrane protein</topology>
    </subcellularLocation>
</comment>
<protein>
    <submittedName>
        <fullName evidence="8">MFS transporter</fullName>
    </submittedName>
</protein>
<feature type="transmembrane region" description="Helical" evidence="6">
    <location>
        <begin position="9"/>
        <end position="29"/>
    </location>
</feature>
<feature type="transmembrane region" description="Helical" evidence="6">
    <location>
        <begin position="168"/>
        <end position="187"/>
    </location>
</feature>
<dbReference type="PROSITE" id="PS50850">
    <property type="entry name" value="MFS"/>
    <property type="match status" value="1"/>
</dbReference>
<dbReference type="Gene3D" id="1.20.1250.20">
    <property type="entry name" value="MFS general substrate transporter like domains"/>
    <property type="match status" value="1"/>
</dbReference>
<feature type="domain" description="Major facilitator superfamily (MFS) profile" evidence="7">
    <location>
        <begin position="13"/>
        <end position="404"/>
    </location>
</feature>
<keyword evidence="5 6" id="KW-0472">Membrane</keyword>
<feature type="transmembrane region" description="Helical" evidence="6">
    <location>
        <begin position="49"/>
        <end position="69"/>
    </location>
</feature>
<evidence type="ECO:0000256" key="6">
    <source>
        <dbReference type="SAM" id="Phobius"/>
    </source>
</evidence>
<evidence type="ECO:0000256" key="5">
    <source>
        <dbReference type="ARBA" id="ARBA00023136"/>
    </source>
</evidence>
<evidence type="ECO:0000256" key="2">
    <source>
        <dbReference type="ARBA" id="ARBA00022475"/>
    </source>
</evidence>
<feature type="transmembrane region" description="Helical" evidence="6">
    <location>
        <begin position="312"/>
        <end position="333"/>
    </location>
</feature>
<organism evidence="8 9">
    <name type="scientific">Candidatus Sedimenticola endophacoides</name>
    <dbReference type="NCBI Taxonomy" id="2548426"/>
    <lineage>
        <taxon>Bacteria</taxon>
        <taxon>Pseudomonadati</taxon>
        <taxon>Pseudomonadota</taxon>
        <taxon>Gammaproteobacteria</taxon>
        <taxon>Chromatiales</taxon>
        <taxon>Sedimenticolaceae</taxon>
        <taxon>Sedimenticola</taxon>
    </lineage>
</organism>
<feature type="transmembrane region" description="Helical" evidence="6">
    <location>
        <begin position="287"/>
        <end position="306"/>
    </location>
</feature>
<dbReference type="InterPro" id="IPR036259">
    <property type="entry name" value="MFS_trans_sf"/>
</dbReference>
<evidence type="ECO:0000256" key="4">
    <source>
        <dbReference type="ARBA" id="ARBA00022989"/>
    </source>
</evidence>
<reference evidence="8 9" key="1">
    <citation type="submission" date="2018-01" db="EMBL/GenBank/DDBJ databases">
        <title>Novel co-symbiosis in the lucinid bivalve Phacoides pectinatus.</title>
        <authorList>
            <person name="Lim S.J."/>
            <person name="Davis B.G."/>
            <person name="Gill D.E."/>
            <person name="Engel A.S."/>
            <person name="Anderson L.C."/>
            <person name="Campbell B.J."/>
        </authorList>
    </citation>
    <scope>NUCLEOTIDE SEQUENCE [LARGE SCALE GENOMIC DNA]</scope>
    <source>
        <strain evidence="8">N3_P5</strain>
    </source>
</reference>
<keyword evidence="4 6" id="KW-1133">Transmembrane helix</keyword>
<feature type="transmembrane region" description="Helical" evidence="6">
    <location>
        <begin position="379"/>
        <end position="400"/>
    </location>
</feature>
<evidence type="ECO:0000256" key="3">
    <source>
        <dbReference type="ARBA" id="ARBA00022692"/>
    </source>
</evidence>
<keyword evidence="3 6" id="KW-0812">Transmembrane</keyword>
<evidence type="ECO:0000313" key="8">
    <source>
        <dbReference type="EMBL" id="PUE03702.1"/>
    </source>
</evidence>
<dbReference type="Proteomes" id="UP000250928">
    <property type="component" value="Unassembled WGS sequence"/>
</dbReference>
<gene>
    <name evidence="8" type="ORF">C3L24_04305</name>
</gene>
<evidence type="ECO:0000259" key="7">
    <source>
        <dbReference type="PROSITE" id="PS50850"/>
    </source>
</evidence>
<evidence type="ECO:0000313" key="9">
    <source>
        <dbReference type="Proteomes" id="UP000250928"/>
    </source>
</evidence>